<dbReference type="WBParaSite" id="EVEC_0000208301-mRNA-1">
    <property type="protein sequence ID" value="EVEC_0000208301-mRNA-1"/>
    <property type="gene ID" value="EVEC_0000208301"/>
</dbReference>
<evidence type="ECO:0000313" key="3">
    <source>
        <dbReference type="EMBL" id="VDD86648.1"/>
    </source>
</evidence>
<gene>
    <name evidence="3" type="ORF">EVEC_LOCUS1791</name>
</gene>
<dbReference type="EMBL" id="UXUI01007267">
    <property type="protein sequence ID" value="VDD86648.1"/>
    <property type="molecule type" value="Genomic_DNA"/>
</dbReference>
<feature type="chain" id="PRO_5043122537" evidence="1">
    <location>
        <begin position="25"/>
        <end position="212"/>
    </location>
</feature>
<proteinExistence type="predicted"/>
<dbReference type="InterPro" id="IPR039767">
    <property type="entry name" value="RALBP1"/>
</dbReference>
<dbReference type="SUPFAM" id="SSF48350">
    <property type="entry name" value="GTPase activation domain, GAP"/>
    <property type="match status" value="1"/>
</dbReference>
<dbReference type="GO" id="GO:0031267">
    <property type="term" value="F:small GTPase binding"/>
    <property type="evidence" value="ECO:0007669"/>
    <property type="project" value="InterPro"/>
</dbReference>
<evidence type="ECO:0000313" key="5">
    <source>
        <dbReference type="WBParaSite" id="EVEC_0000208301-mRNA-1"/>
    </source>
</evidence>
<dbReference type="STRING" id="51028.A0A0N4UX39"/>
<dbReference type="GO" id="GO:0005096">
    <property type="term" value="F:GTPase activator activity"/>
    <property type="evidence" value="ECO:0007669"/>
    <property type="project" value="InterPro"/>
</dbReference>
<evidence type="ECO:0000313" key="4">
    <source>
        <dbReference type="Proteomes" id="UP000274131"/>
    </source>
</evidence>
<organism evidence="5">
    <name type="scientific">Enterobius vermicularis</name>
    <name type="common">Human pinworm</name>
    <dbReference type="NCBI Taxonomy" id="51028"/>
    <lineage>
        <taxon>Eukaryota</taxon>
        <taxon>Metazoa</taxon>
        <taxon>Ecdysozoa</taxon>
        <taxon>Nematoda</taxon>
        <taxon>Chromadorea</taxon>
        <taxon>Rhabditida</taxon>
        <taxon>Spirurina</taxon>
        <taxon>Oxyuridomorpha</taxon>
        <taxon>Oxyuroidea</taxon>
        <taxon>Oxyuridae</taxon>
        <taxon>Enterobius</taxon>
    </lineage>
</organism>
<reference evidence="5" key="1">
    <citation type="submission" date="2017-02" db="UniProtKB">
        <authorList>
            <consortium name="WormBaseParasite"/>
        </authorList>
    </citation>
    <scope>IDENTIFICATION</scope>
</reference>
<accession>A0A0N4UX39</accession>
<dbReference type="SMART" id="SM00324">
    <property type="entry name" value="RhoGAP"/>
    <property type="match status" value="1"/>
</dbReference>
<dbReference type="PANTHER" id="PTHR12783:SF5">
    <property type="entry name" value="RALA-BINDING PROTEIN 1"/>
    <property type="match status" value="1"/>
</dbReference>
<dbReference type="PANTHER" id="PTHR12783">
    <property type="entry name" value="RALA BINDING PROTEIN 1 RALBP1"/>
    <property type="match status" value="1"/>
</dbReference>
<evidence type="ECO:0000259" key="2">
    <source>
        <dbReference type="PROSITE" id="PS50238"/>
    </source>
</evidence>
<dbReference type="GO" id="GO:0007264">
    <property type="term" value="P:small GTPase-mediated signal transduction"/>
    <property type="evidence" value="ECO:0007669"/>
    <property type="project" value="InterPro"/>
</dbReference>
<keyword evidence="4" id="KW-1185">Reference proteome</keyword>
<dbReference type="PROSITE" id="PS50238">
    <property type="entry name" value="RHOGAP"/>
    <property type="match status" value="1"/>
</dbReference>
<sequence>MGLAYIFCLDMLFLIHLGEHGIFGVPLAIAVSRMPSHDGVPLPVVVRRCVDYIYDNGLNVEGIFRISAPKSRLDELEAVVNSRKPFSLSDVHDATGLLKRFLRQLPEHILTEDMRNIASKCPCKSLPTCRCLVADLLKAQLSRLPNENYMLLAYVFLLAQKIVANKEQNKMGVAALGLLLQATLNLSQSLLRIFLLNAADLISRDNSSQVTG</sequence>
<dbReference type="OrthoDB" id="391137at2759"/>
<dbReference type="InterPro" id="IPR000198">
    <property type="entry name" value="RhoGAP_dom"/>
</dbReference>
<feature type="signal peptide" evidence="1">
    <location>
        <begin position="1"/>
        <end position="24"/>
    </location>
</feature>
<name>A0A0N4UX39_ENTVE</name>
<dbReference type="Gene3D" id="1.10.555.10">
    <property type="entry name" value="Rho GTPase activation protein"/>
    <property type="match status" value="1"/>
</dbReference>
<dbReference type="Pfam" id="PF00620">
    <property type="entry name" value="RhoGAP"/>
    <property type="match status" value="1"/>
</dbReference>
<dbReference type="Proteomes" id="UP000274131">
    <property type="component" value="Unassembled WGS sequence"/>
</dbReference>
<reference evidence="3 4" key="2">
    <citation type="submission" date="2018-10" db="EMBL/GenBank/DDBJ databases">
        <authorList>
            <consortium name="Pathogen Informatics"/>
        </authorList>
    </citation>
    <scope>NUCLEOTIDE SEQUENCE [LARGE SCALE GENOMIC DNA]</scope>
</reference>
<keyword evidence="1" id="KW-0732">Signal</keyword>
<feature type="domain" description="Rho-GAP" evidence="2">
    <location>
        <begin position="25"/>
        <end position="212"/>
    </location>
</feature>
<dbReference type="InterPro" id="IPR008936">
    <property type="entry name" value="Rho_GTPase_activation_prot"/>
</dbReference>
<protein>
    <submittedName>
        <fullName evidence="5">Rho-GAP domain-containing protein</fullName>
    </submittedName>
</protein>
<dbReference type="AlphaFoldDB" id="A0A0N4UX39"/>
<evidence type="ECO:0000256" key="1">
    <source>
        <dbReference type="SAM" id="SignalP"/>
    </source>
</evidence>